<reference evidence="3 4" key="1">
    <citation type="journal article" name="Sci. Rep.">
        <title>Telomere-to-telomere assembled and centromere annotated genomes of the two main subspecies of the button mushroom Agaricus bisporus reveal especially polymorphic chromosome ends.</title>
        <authorList>
            <person name="Sonnenberg A.S.M."/>
            <person name="Sedaghat-Telgerd N."/>
            <person name="Lavrijssen B."/>
            <person name="Ohm R.A."/>
            <person name="Hendrickx P.M."/>
            <person name="Scholtmeijer K."/>
            <person name="Baars J.J.P."/>
            <person name="van Peer A."/>
        </authorList>
    </citation>
    <scope>NUCLEOTIDE SEQUENCE [LARGE SCALE GENOMIC DNA]</scope>
    <source>
        <strain evidence="3 4">H119_p4</strain>
    </source>
</reference>
<protein>
    <recommendedName>
        <fullName evidence="2">DUF6533 domain-containing protein</fullName>
    </recommendedName>
</protein>
<feature type="transmembrane region" description="Helical" evidence="1">
    <location>
        <begin position="49"/>
        <end position="72"/>
    </location>
</feature>
<evidence type="ECO:0000313" key="3">
    <source>
        <dbReference type="EMBL" id="KAF7771795.1"/>
    </source>
</evidence>
<keyword evidence="1" id="KW-0812">Transmembrane</keyword>
<feature type="transmembrane region" description="Helical" evidence="1">
    <location>
        <begin position="228"/>
        <end position="248"/>
    </location>
</feature>
<proteinExistence type="predicted"/>
<dbReference type="EMBL" id="JABXXO010000008">
    <property type="protein sequence ID" value="KAF7771795.1"/>
    <property type="molecule type" value="Genomic_DNA"/>
</dbReference>
<gene>
    <name evidence="3" type="ORF">Agabi119p4_6106</name>
</gene>
<organism evidence="3 4">
    <name type="scientific">Agaricus bisporus var. burnettii</name>
    <dbReference type="NCBI Taxonomy" id="192524"/>
    <lineage>
        <taxon>Eukaryota</taxon>
        <taxon>Fungi</taxon>
        <taxon>Dikarya</taxon>
        <taxon>Basidiomycota</taxon>
        <taxon>Agaricomycotina</taxon>
        <taxon>Agaricomycetes</taxon>
        <taxon>Agaricomycetidae</taxon>
        <taxon>Agaricales</taxon>
        <taxon>Agaricineae</taxon>
        <taxon>Agaricaceae</taxon>
        <taxon>Agaricus</taxon>
    </lineage>
</organism>
<accession>A0A8H7KG61</accession>
<comment type="caution">
    <text evidence="3">The sequence shown here is derived from an EMBL/GenBank/DDBJ whole genome shotgun (WGS) entry which is preliminary data.</text>
</comment>
<dbReference type="AlphaFoldDB" id="A0A8H7KG61"/>
<name>A0A8H7KG61_AGABI</name>
<keyword evidence="1" id="KW-1133">Transmembrane helix</keyword>
<evidence type="ECO:0000259" key="2">
    <source>
        <dbReference type="Pfam" id="PF20151"/>
    </source>
</evidence>
<evidence type="ECO:0000256" key="1">
    <source>
        <dbReference type="SAM" id="Phobius"/>
    </source>
</evidence>
<dbReference type="Pfam" id="PF20151">
    <property type="entry name" value="DUF6533"/>
    <property type="match status" value="1"/>
</dbReference>
<dbReference type="Proteomes" id="UP000629468">
    <property type="component" value="Unassembled WGS sequence"/>
</dbReference>
<feature type="transmembrane region" description="Helical" evidence="1">
    <location>
        <begin position="134"/>
        <end position="159"/>
    </location>
</feature>
<feature type="transmembrane region" description="Helical" evidence="1">
    <location>
        <begin position="179"/>
        <end position="197"/>
    </location>
</feature>
<sequence>MDAAVTSAALHLLAGKYFQVAAAAMFAYDHLITVGQEVERVWMRPKSAVSLLFFFNRYATLMQFIIILHSMIPVGEVSSMYLYTNGSTIASLENCFRCDKYVLFEGVSTVGVVAVGQLNMILRVVAIYRHSKRILAFLLLLWTGQIIISLVGLRTGFALPLRPGFIGCILTGSDSLSPSLWIAPLVTDSFIFLLTIYRTKENIGHLITSIMNGGASDRVVTILLRDGLMYYFLIFLANLMNCLIYFIAEPDLKTIGASFSQLLTCTMISRLVLNLRSLSDGNSGHTTDITAIQFNGQRDPLDQYGTTASTQPETQVNNPITLEIGHSAFDEAPLEQVERISDLNDKTGHSLHDV</sequence>
<keyword evidence="1" id="KW-0472">Membrane</keyword>
<evidence type="ECO:0000313" key="4">
    <source>
        <dbReference type="Proteomes" id="UP000629468"/>
    </source>
</evidence>
<dbReference type="InterPro" id="IPR045340">
    <property type="entry name" value="DUF6533"/>
</dbReference>
<feature type="transmembrane region" description="Helical" evidence="1">
    <location>
        <begin position="101"/>
        <end position="122"/>
    </location>
</feature>
<feature type="domain" description="DUF6533" evidence="2">
    <location>
        <begin position="17"/>
        <end position="62"/>
    </location>
</feature>